<evidence type="ECO:0000259" key="1">
    <source>
        <dbReference type="Pfam" id="PF06985"/>
    </source>
</evidence>
<reference evidence="2" key="1">
    <citation type="submission" date="2023-06" db="EMBL/GenBank/DDBJ databases">
        <title>Genome-scale phylogeny and comparative genomics of the fungal order Sordariales.</title>
        <authorList>
            <consortium name="Lawrence Berkeley National Laboratory"/>
            <person name="Hensen N."/>
            <person name="Bonometti L."/>
            <person name="Westerberg I."/>
            <person name="Brannstrom I.O."/>
            <person name="Guillou S."/>
            <person name="Cros-Aarteil S."/>
            <person name="Calhoun S."/>
            <person name="Haridas S."/>
            <person name="Kuo A."/>
            <person name="Mondo S."/>
            <person name="Pangilinan J."/>
            <person name="Riley R."/>
            <person name="Labutti K."/>
            <person name="Andreopoulos B."/>
            <person name="Lipzen A."/>
            <person name="Chen C."/>
            <person name="Yanf M."/>
            <person name="Daum C."/>
            <person name="Ng V."/>
            <person name="Clum A."/>
            <person name="Steindorff A."/>
            <person name="Ohm R."/>
            <person name="Martin F."/>
            <person name="Silar P."/>
            <person name="Natvig D."/>
            <person name="Lalanne C."/>
            <person name="Gautier V."/>
            <person name="Ament-Velasquez S.L."/>
            <person name="Kruys A."/>
            <person name="Hutchinson M.I."/>
            <person name="Powell A.J."/>
            <person name="Barry K."/>
            <person name="Miller A.N."/>
            <person name="Grigoriev I.V."/>
            <person name="Debuchy R."/>
            <person name="Gladieux P."/>
            <person name="Thoren M.H."/>
            <person name="Johannesson H."/>
        </authorList>
    </citation>
    <scope>NUCLEOTIDE SEQUENCE</scope>
    <source>
        <strain evidence="2">SMH2532-1</strain>
    </source>
</reference>
<keyword evidence="3" id="KW-1185">Reference proteome</keyword>
<organism evidence="2 3">
    <name type="scientific">Cercophora newfieldiana</name>
    <dbReference type="NCBI Taxonomy" id="92897"/>
    <lineage>
        <taxon>Eukaryota</taxon>
        <taxon>Fungi</taxon>
        <taxon>Dikarya</taxon>
        <taxon>Ascomycota</taxon>
        <taxon>Pezizomycotina</taxon>
        <taxon>Sordariomycetes</taxon>
        <taxon>Sordariomycetidae</taxon>
        <taxon>Sordariales</taxon>
        <taxon>Lasiosphaeriaceae</taxon>
        <taxon>Cercophora</taxon>
    </lineage>
</organism>
<evidence type="ECO:0000313" key="2">
    <source>
        <dbReference type="EMBL" id="KAK0651084.1"/>
    </source>
</evidence>
<dbReference type="Proteomes" id="UP001174936">
    <property type="component" value="Unassembled WGS sequence"/>
</dbReference>
<dbReference type="PANTHER" id="PTHR33112:SF16">
    <property type="entry name" value="HETEROKARYON INCOMPATIBILITY DOMAIN-CONTAINING PROTEIN"/>
    <property type="match status" value="1"/>
</dbReference>
<gene>
    <name evidence="2" type="ORF">B0T16DRAFT_344785</name>
</gene>
<dbReference type="AlphaFoldDB" id="A0AA39YEW7"/>
<feature type="domain" description="Heterokaryon incompatibility" evidence="1">
    <location>
        <begin position="251"/>
        <end position="341"/>
    </location>
</feature>
<sequence>MSPQAAKLCARCQLLNFDEIKAGCSVALSSSGEEYLAIAEKWHQDRADAVELWELPVPGDPPVEFLDSLPLLPALEASATGSGCELCGFIRRGIRSQAMDSLRAGKKAISIQQFLGQAVQCTIQMSWTWCGERGQDKTDRNQTGFLYLNVKIAEVEEDGGVGQGVTLGFLAQATETSPELSKWLRIPAPSASPPEQWSESAAAEWSRAGIGQCMHEHSHVTEDFRPKRLIDIQSRPIRLVRSESLEAPVTYAALSYCWGSETDSQAQLRTDSNEIEAQLLLGFEERQLPAVVRDALEVARSLSIPYLWVDAICIRQDKSGDSDWEEHAGIMHRVYGNAHLAYETYAWSKWSSRGWTLQEQVASTRLLAFGVKGNLFFSCPDGCWCFGREVEVSPFVSARQLGLDWTSFGCDSTSSSKWARLWRQLIFRYSLRARGFAYEQDIFPALSGIARSHSIATGMPETDYVAGFWRPSLLHDIFW</sequence>
<feature type="non-terminal residue" evidence="2">
    <location>
        <position position="1"/>
    </location>
</feature>
<protein>
    <submittedName>
        <fullName evidence="2">Heterokaryon incompatibility protein-domain-containing protein</fullName>
    </submittedName>
</protein>
<dbReference type="EMBL" id="JAULSV010000002">
    <property type="protein sequence ID" value="KAK0651084.1"/>
    <property type="molecule type" value="Genomic_DNA"/>
</dbReference>
<dbReference type="PANTHER" id="PTHR33112">
    <property type="entry name" value="DOMAIN PROTEIN, PUTATIVE-RELATED"/>
    <property type="match status" value="1"/>
</dbReference>
<evidence type="ECO:0000313" key="3">
    <source>
        <dbReference type="Proteomes" id="UP001174936"/>
    </source>
</evidence>
<accession>A0AA39YEW7</accession>
<dbReference type="InterPro" id="IPR010730">
    <property type="entry name" value="HET"/>
</dbReference>
<dbReference type="Pfam" id="PF06985">
    <property type="entry name" value="HET"/>
    <property type="match status" value="1"/>
</dbReference>
<proteinExistence type="predicted"/>
<comment type="caution">
    <text evidence="2">The sequence shown here is derived from an EMBL/GenBank/DDBJ whole genome shotgun (WGS) entry which is preliminary data.</text>
</comment>
<name>A0AA39YEW7_9PEZI</name>